<protein>
    <submittedName>
        <fullName evidence="1">Uncharacterized protein</fullName>
    </submittedName>
</protein>
<name>A0A0F9IFT8_9ZZZZ</name>
<sequence>MTCLSVKVLAALDEGALLVDNREPPIIDYQFKSHPWRMYLKFGDFMWYDLDNRLVVVERKDLAAR</sequence>
<reference evidence="1" key="1">
    <citation type="journal article" date="2015" name="Nature">
        <title>Complex archaea that bridge the gap between prokaryotes and eukaryotes.</title>
        <authorList>
            <person name="Spang A."/>
            <person name="Saw J.H."/>
            <person name="Jorgensen S.L."/>
            <person name="Zaremba-Niedzwiedzka K."/>
            <person name="Martijn J."/>
            <person name="Lind A.E."/>
            <person name="van Eijk R."/>
            <person name="Schleper C."/>
            <person name="Guy L."/>
            <person name="Ettema T.J."/>
        </authorList>
    </citation>
    <scope>NUCLEOTIDE SEQUENCE</scope>
</reference>
<proteinExistence type="predicted"/>
<evidence type="ECO:0000313" key="1">
    <source>
        <dbReference type="EMBL" id="KKM26372.1"/>
    </source>
</evidence>
<organism evidence="1">
    <name type="scientific">marine sediment metagenome</name>
    <dbReference type="NCBI Taxonomy" id="412755"/>
    <lineage>
        <taxon>unclassified sequences</taxon>
        <taxon>metagenomes</taxon>
        <taxon>ecological metagenomes</taxon>
    </lineage>
</organism>
<comment type="caution">
    <text evidence="1">The sequence shown here is derived from an EMBL/GenBank/DDBJ whole genome shotgun (WGS) entry which is preliminary data.</text>
</comment>
<dbReference type="AlphaFoldDB" id="A0A0F9IFT8"/>
<accession>A0A0F9IFT8</accession>
<feature type="non-terminal residue" evidence="1">
    <location>
        <position position="65"/>
    </location>
</feature>
<gene>
    <name evidence="1" type="ORF">LCGC14_1585470</name>
</gene>
<dbReference type="EMBL" id="LAZR01012527">
    <property type="protein sequence ID" value="KKM26372.1"/>
    <property type="molecule type" value="Genomic_DNA"/>
</dbReference>